<accession>A0A9Q1EB53</accession>
<keyword evidence="3" id="KW-1185">Reference proteome</keyword>
<evidence type="ECO:0000313" key="2">
    <source>
        <dbReference type="EMBL" id="KAJ8335559.1"/>
    </source>
</evidence>
<evidence type="ECO:0000313" key="3">
    <source>
        <dbReference type="Proteomes" id="UP001152622"/>
    </source>
</evidence>
<feature type="compositionally biased region" description="Basic and acidic residues" evidence="1">
    <location>
        <begin position="1"/>
        <end position="11"/>
    </location>
</feature>
<dbReference type="AlphaFoldDB" id="A0A9Q1EB53"/>
<evidence type="ECO:0000256" key="1">
    <source>
        <dbReference type="SAM" id="MobiDB-lite"/>
    </source>
</evidence>
<reference evidence="2" key="1">
    <citation type="journal article" date="2023" name="Science">
        <title>Genome structures resolve the early diversification of teleost fishes.</title>
        <authorList>
            <person name="Parey E."/>
            <person name="Louis A."/>
            <person name="Montfort J."/>
            <person name="Bouchez O."/>
            <person name="Roques C."/>
            <person name="Iampietro C."/>
            <person name="Lluch J."/>
            <person name="Castinel A."/>
            <person name="Donnadieu C."/>
            <person name="Desvignes T."/>
            <person name="Floi Bucao C."/>
            <person name="Jouanno E."/>
            <person name="Wen M."/>
            <person name="Mejri S."/>
            <person name="Dirks R."/>
            <person name="Jansen H."/>
            <person name="Henkel C."/>
            <person name="Chen W.J."/>
            <person name="Zahm M."/>
            <person name="Cabau C."/>
            <person name="Klopp C."/>
            <person name="Thompson A.W."/>
            <person name="Robinson-Rechavi M."/>
            <person name="Braasch I."/>
            <person name="Lecointre G."/>
            <person name="Bobe J."/>
            <person name="Postlethwait J.H."/>
            <person name="Berthelot C."/>
            <person name="Roest Crollius H."/>
            <person name="Guiguen Y."/>
        </authorList>
    </citation>
    <scope>NUCLEOTIDE SEQUENCE</scope>
    <source>
        <strain evidence="2">WJC10195</strain>
    </source>
</reference>
<dbReference type="EMBL" id="JAINUF010000020">
    <property type="protein sequence ID" value="KAJ8335559.1"/>
    <property type="molecule type" value="Genomic_DNA"/>
</dbReference>
<feature type="region of interest" description="Disordered" evidence="1">
    <location>
        <begin position="1"/>
        <end position="30"/>
    </location>
</feature>
<dbReference type="Proteomes" id="UP001152622">
    <property type="component" value="Chromosome 20"/>
</dbReference>
<sequence>MVVRREEKSGQKFDVLPRVSPKRSKRAARGRVGSLRFPRFPHLKRKQRSCLSYLSSDKDIADDTVQGTDMAAMTFYSANRKSESLNRSEIAANRRAMSPPLPRRQGEAAVRPAFSAKPNQQARQSRELRLHNKRSRTRGLQTEPK</sequence>
<name>A0A9Q1EB53_SYNKA</name>
<feature type="compositionally biased region" description="Basic residues" evidence="1">
    <location>
        <begin position="20"/>
        <end position="29"/>
    </location>
</feature>
<comment type="caution">
    <text evidence="2">The sequence shown here is derived from an EMBL/GenBank/DDBJ whole genome shotgun (WGS) entry which is preliminary data.</text>
</comment>
<protein>
    <submittedName>
        <fullName evidence="2">Uncharacterized protein</fullName>
    </submittedName>
</protein>
<proteinExistence type="predicted"/>
<organism evidence="2 3">
    <name type="scientific">Synaphobranchus kaupii</name>
    <name type="common">Kaup's arrowtooth eel</name>
    <dbReference type="NCBI Taxonomy" id="118154"/>
    <lineage>
        <taxon>Eukaryota</taxon>
        <taxon>Metazoa</taxon>
        <taxon>Chordata</taxon>
        <taxon>Craniata</taxon>
        <taxon>Vertebrata</taxon>
        <taxon>Euteleostomi</taxon>
        <taxon>Actinopterygii</taxon>
        <taxon>Neopterygii</taxon>
        <taxon>Teleostei</taxon>
        <taxon>Anguilliformes</taxon>
        <taxon>Synaphobranchidae</taxon>
        <taxon>Synaphobranchus</taxon>
    </lineage>
</organism>
<gene>
    <name evidence="2" type="ORF">SKAU_G00389010</name>
</gene>
<feature type="region of interest" description="Disordered" evidence="1">
    <location>
        <begin position="80"/>
        <end position="145"/>
    </location>
</feature>